<evidence type="ECO:0000313" key="1">
    <source>
        <dbReference type="EMBL" id="PPE71454.1"/>
    </source>
</evidence>
<reference evidence="1 2" key="1">
    <citation type="submission" date="2018-02" db="EMBL/GenBank/DDBJ databases">
        <title>Reclassifiation of [Polyangium] brachysporum DSM 7029 as Guopingzhaonella breviflexa gen. nov., sp. nov., a member of the family Comamonadaceae.</title>
        <authorList>
            <person name="Tang B."/>
        </authorList>
    </citation>
    <scope>NUCLEOTIDE SEQUENCE [LARGE SCALE GENOMIC DNA]</scope>
    <source>
        <strain evidence="1 2">DSM 15344</strain>
    </source>
</reference>
<comment type="caution">
    <text evidence="1">The sequence shown here is derived from an EMBL/GenBank/DDBJ whole genome shotgun (WGS) entry which is preliminary data.</text>
</comment>
<keyword evidence="2" id="KW-1185">Reference proteome</keyword>
<protein>
    <submittedName>
        <fullName evidence="1">Uncharacterized protein</fullName>
    </submittedName>
</protein>
<accession>A0A2S5T8W2</accession>
<evidence type="ECO:0000313" key="2">
    <source>
        <dbReference type="Proteomes" id="UP000239406"/>
    </source>
</evidence>
<dbReference type="RefSeq" id="WP_104355648.1">
    <property type="nucleotide sequence ID" value="NZ_CP064338.1"/>
</dbReference>
<dbReference type="EMBL" id="PSNY01000001">
    <property type="protein sequence ID" value="PPE71454.1"/>
    <property type="molecule type" value="Genomic_DNA"/>
</dbReference>
<dbReference type="AlphaFoldDB" id="A0A2S5T8W2"/>
<dbReference type="Proteomes" id="UP000239406">
    <property type="component" value="Unassembled WGS sequence"/>
</dbReference>
<sequence>MEHYSKQVEQDLLVLTQVLTVSFAGLIKEVAKLGYADSQGQASDDDLSGPAHGKRLYYASLLALATVAANLRDLAQIPDEAWEEANTLAADPNSLTNTTKLLPRAQAVYAAVMN</sequence>
<proteinExistence type="predicted"/>
<organism evidence="1 2">
    <name type="scientific">Caldimonas thermodepolymerans</name>
    <dbReference type="NCBI Taxonomy" id="215580"/>
    <lineage>
        <taxon>Bacteria</taxon>
        <taxon>Pseudomonadati</taxon>
        <taxon>Pseudomonadota</taxon>
        <taxon>Betaproteobacteria</taxon>
        <taxon>Burkholderiales</taxon>
        <taxon>Sphaerotilaceae</taxon>
        <taxon>Caldimonas</taxon>
    </lineage>
</organism>
<name>A0A2S5T8W2_9BURK</name>
<gene>
    <name evidence="1" type="ORF">C1702_00170</name>
</gene>